<dbReference type="RefSeq" id="WP_182995275.1">
    <property type="nucleotide sequence ID" value="NZ_MBTA01000001.1"/>
</dbReference>
<feature type="transmembrane region" description="Helical" evidence="1">
    <location>
        <begin position="114"/>
        <end position="134"/>
    </location>
</feature>
<proteinExistence type="predicted"/>
<reference evidence="2 3" key="1">
    <citation type="submission" date="2016-07" db="EMBL/GenBank/DDBJ databases">
        <title>Genome of Pelobium manganitolerans.</title>
        <authorList>
            <person name="Wu S."/>
            <person name="Wang G."/>
        </authorList>
    </citation>
    <scope>NUCLEOTIDE SEQUENCE [LARGE SCALE GENOMIC DNA]</scope>
    <source>
        <strain evidence="2 3">YS-25</strain>
    </source>
</reference>
<keyword evidence="3" id="KW-1185">Reference proteome</keyword>
<dbReference type="EMBL" id="MBTA01000001">
    <property type="protein sequence ID" value="RKD20311.1"/>
    <property type="molecule type" value="Genomic_DNA"/>
</dbReference>
<protein>
    <submittedName>
        <fullName evidence="2">Uncharacterized protein</fullName>
    </submittedName>
</protein>
<evidence type="ECO:0000256" key="1">
    <source>
        <dbReference type="SAM" id="Phobius"/>
    </source>
</evidence>
<name>A0A419SBV6_9SPHI</name>
<keyword evidence="1" id="KW-0812">Transmembrane</keyword>
<dbReference type="AlphaFoldDB" id="A0A419SBV6"/>
<organism evidence="2 3">
    <name type="scientific">Pelobium manganitolerans</name>
    <dbReference type="NCBI Taxonomy" id="1842495"/>
    <lineage>
        <taxon>Bacteria</taxon>
        <taxon>Pseudomonadati</taxon>
        <taxon>Bacteroidota</taxon>
        <taxon>Sphingobacteriia</taxon>
        <taxon>Sphingobacteriales</taxon>
        <taxon>Sphingobacteriaceae</taxon>
        <taxon>Pelobium</taxon>
    </lineage>
</organism>
<sequence length="388" mass="44481">MDDKLLERVLESKTFAQKEAQKGLLKFLFDASLQKKHLKEADIAIGFFNRAQFVPGDDTIVRVSVHKLRTQLEKYYADEGKKDKFILEIPRGSYLIAIKEKPRKLGAKKPLRNPVVWALAIIAAGSVLVNLYLFSTSQKARHYNNVIWGDYLKAQSPVFITLGNPFFFHVKQAGGKDWMVRDLEINSKDELAKAQQIHLQEPKNDISELNYPYFSRNNLWPLPNLIGFFAKADKEVRLQTLSESNIDDIKNNDVIFIANINSFGWMDKFLSKSHISISAHPRSISYIQGERKKTLQVPEVVKGNYVDYAFIVKTAGPNNNLITLMGDFHATGLRGLTSFINNSKVWKVKSSEITKRYGAFPTYFEMLVKVTSYNYSDFDTELIYFKQL</sequence>
<keyword evidence="1" id="KW-0472">Membrane</keyword>
<evidence type="ECO:0000313" key="2">
    <source>
        <dbReference type="EMBL" id="RKD20311.1"/>
    </source>
</evidence>
<accession>A0A419SBV6</accession>
<gene>
    <name evidence="2" type="ORF">BCY91_01455</name>
</gene>
<comment type="caution">
    <text evidence="2">The sequence shown here is derived from an EMBL/GenBank/DDBJ whole genome shotgun (WGS) entry which is preliminary data.</text>
</comment>
<dbReference type="Proteomes" id="UP000283433">
    <property type="component" value="Unassembled WGS sequence"/>
</dbReference>
<evidence type="ECO:0000313" key="3">
    <source>
        <dbReference type="Proteomes" id="UP000283433"/>
    </source>
</evidence>
<keyword evidence="1" id="KW-1133">Transmembrane helix</keyword>